<proteinExistence type="predicted"/>
<comment type="caution">
    <text evidence="1">The sequence shown here is derived from an EMBL/GenBank/DDBJ whole genome shotgun (WGS) entry which is preliminary data.</text>
</comment>
<reference evidence="1" key="1">
    <citation type="submission" date="2022-07" db="EMBL/GenBank/DDBJ databases">
        <title>Genome Sequence of Phlebia brevispora.</title>
        <authorList>
            <person name="Buettner E."/>
        </authorList>
    </citation>
    <scope>NUCLEOTIDE SEQUENCE</scope>
    <source>
        <strain evidence="1">MPL23</strain>
    </source>
</reference>
<dbReference type="Proteomes" id="UP001148662">
    <property type="component" value="Unassembled WGS sequence"/>
</dbReference>
<evidence type="ECO:0000313" key="2">
    <source>
        <dbReference type="Proteomes" id="UP001148662"/>
    </source>
</evidence>
<name>A0ACC1SN99_9APHY</name>
<accession>A0ACC1SN99</accession>
<evidence type="ECO:0000313" key="1">
    <source>
        <dbReference type="EMBL" id="KAJ3543285.1"/>
    </source>
</evidence>
<keyword evidence="2" id="KW-1185">Reference proteome</keyword>
<gene>
    <name evidence="1" type="ORF">NM688_g5874</name>
</gene>
<sequence>MAVKSARRRRRPRPLDDQSDPEISEDEGESGGEEAVEVPDAAGRYPTPIRMQAPSDHDRKSIHPYVREDLRHAKHVGFFVWTEAVLGLSQTKLLSRAREIGKLRWFEDSIIQNALIDYCRVTSEKRRYDPFIHLVNRIVELASGKLPGVDKVYPIKDFCIANNADRVVKPISEHGSMGAKRRPDFLGLSATNAVKLYTKGGSVEWKDILFFGELKYVSCISEMLSKERQLRDMSHLDKEGFPPDVSRVIRKAADDRHGLFANKPTGKKTRKRAPKSAKQTQTDKKAARTAPSRVRAGRKRLAEDDLLAGLDVPSSSKRRNPWGTTNELYVGGVAAVQSGAYALELLSCTYGTRVHCFSFVVKNDKMSLWYYDSSGVIYTKEFISIVEDFETFAAVIVGFACCSTEQFGVLPSSVLKAPTPSPRTLLPADLQNRTLTMTLPVSKTKVAVTLQKPLFTQYTLTGRRSFLYTIKTTTGMSTKDMIIKFSYQVCTRKAEQDLVSIARTAGVKHLPRIHMWAELWKLSEGARRVFLRKSKGKADFEDRTLRAIVYTQYASIKELFTQHCELIPVMVDQMIDCLHDLRYKANMLHRDISVNNIMYQMRSGRHYFILIDFDMAIVLPSEGEFTYIASSIHRTGTLPFMAYELIFNAAYSRREGWRPIPHLLRHDYESLFWLALWCVLTLLTQGLSEIHAEELLEVAKEFEMGGLRQISGAKYDLCTMPIEDYDIKLPPAAQPLAAWFRAWGETLLETATMVRRQKFRSYSDDGGRNTGIDWETAGGIFTKEKLKPALLAAFPISEDAAADMESEDELDLEAEAHRRASSELPGDDASTVAPPKETAKPKRATRTRQPRAPKQTVLPPENDIRARLRPRKPRVYT</sequence>
<protein>
    <submittedName>
        <fullName evidence="1">Uncharacterized protein</fullName>
    </submittedName>
</protein>
<organism evidence="1 2">
    <name type="scientific">Phlebia brevispora</name>
    <dbReference type="NCBI Taxonomy" id="194682"/>
    <lineage>
        <taxon>Eukaryota</taxon>
        <taxon>Fungi</taxon>
        <taxon>Dikarya</taxon>
        <taxon>Basidiomycota</taxon>
        <taxon>Agaricomycotina</taxon>
        <taxon>Agaricomycetes</taxon>
        <taxon>Polyporales</taxon>
        <taxon>Meruliaceae</taxon>
        <taxon>Phlebia</taxon>
    </lineage>
</organism>
<dbReference type="EMBL" id="JANHOG010001132">
    <property type="protein sequence ID" value="KAJ3543285.1"/>
    <property type="molecule type" value="Genomic_DNA"/>
</dbReference>